<dbReference type="InterPro" id="IPR016481">
    <property type="entry name" value="TF_E_archaea"/>
</dbReference>
<dbReference type="STRING" id="671065.MetMK1DRAFT_00022330"/>
<evidence type="ECO:0000256" key="2">
    <source>
        <dbReference type="ARBA" id="ARBA00023125"/>
    </source>
</evidence>
<dbReference type="PROSITE" id="PS51344">
    <property type="entry name" value="HTH_TFE_IIE"/>
    <property type="match status" value="1"/>
</dbReference>
<gene>
    <name evidence="4" type="primary">tfe</name>
    <name evidence="7" type="ORF">MetMK1DRAFT_00022330</name>
</gene>
<dbReference type="InterPro" id="IPR039997">
    <property type="entry name" value="TFE"/>
</dbReference>
<dbReference type="InterPro" id="IPR036390">
    <property type="entry name" value="WH_DNA-bd_sf"/>
</dbReference>
<dbReference type="InterPro" id="IPR036388">
    <property type="entry name" value="WH-like_DNA-bd_sf"/>
</dbReference>
<reference evidence="7 8" key="1">
    <citation type="submission" date="2012-01" db="EMBL/GenBank/DDBJ databases">
        <title>Improved High-Quality Draft sequence of Metallosphaera yellowstonensis MK1.</title>
        <authorList>
            <consortium name="US DOE Joint Genome Institute"/>
            <person name="Lucas S."/>
            <person name="Han J."/>
            <person name="Cheng J.-F."/>
            <person name="Goodwin L."/>
            <person name="Pitluck S."/>
            <person name="Peters L."/>
            <person name="Teshima H."/>
            <person name="Detter J.C."/>
            <person name="Han C."/>
            <person name="Tapia R."/>
            <person name="Land M."/>
            <person name="Hauser L."/>
            <person name="Kyrpides N."/>
            <person name="Kozubal M."/>
            <person name="Macur R.E."/>
            <person name="Jay Z."/>
            <person name="Inskeep W."/>
            <person name="Woyke T."/>
        </authorList>
    </citation>
    <scope>NUCLEOTIDE SEQUENCE [LARGE SCALE GENOMIC DNA]</scope>
    <source>
        <strain evidence="7 8">MK1</strain>
    </source>
</reference>
<evidence type="ECO:0000313" key="7">
    <source>
        <dbReference type="EMBL" id="EHP69470.1"/>
    </source>
</evidence>
<sequence length="179" mass="21018">MNNDVDGLLKEIARELLGEDVIEVLSFLLESKTEMTDESMASKLNIKVNEVRKKLYALAEHGLVSYRRTRDKDTGWYVYYWKANSDQINDILLARKREILNKLKSRLEYESNNEFYICPEDKNKYTFEEAFENEFKCPKCGVQLTYYDSGKIKELLEKKIKEIEEEISRETRVGSSEGS</sequence>
<keyword evidence="3 4" id="KW-0804">Transcription</keyword>
<name>H2C6P3_9CREN</name>
<evidence type="ECO:0000313" key="8">
    <source>
        <dbReference type="Proteomes" id="UP000003980"/>
    </source>
</evidence>
<comment type="function">
    <text evidence="4">Transcription factor that plays a role in the activation of archaeal genes transcribed by RNA polymerase. Facilitates transcription initiation by enhancing TATA-box recognition by TATA-box-binding protein (Tbp), and transcription factor B (Tfb) and RNA polymerase recruitment. Not absolutely required for transcription in vitro, but particularly important in cases where Tbp or Tfb function is not optimal. It dynamically alters the nucleic acid-binding properties of RNA polymerases by stabilizing the initiation complex and destabilizing elongation complexes. Seems to translocate with the RNA polymerase following initiation and acts by binding to the non template strand of the transcription bubble in elongation complexes.</text>
</comment>
<keyword evidence="2 4" id="KW-0238">DNA-binding</keyword>
<dbReference type="GO" id="GO:0003677">
    <property type="term" value="F:DNA binding"/>
    <property type="evidence" value="ECO:0007669"/>
    <property type="project" value="UniProtKB-KW"/>
</dbReference>
<evidence type="ECO:0000256" key="5">
    <source>
        <dbReference type="NCBIfam" id="TIGR00373"/>
    </source>
</evidence>
<dbReference type="PIRSF" id="PIRSF006373">
    <property type="entry name" value="TF_E_archaea"/>
    <property type="match status" value="1"/>
</dbReference>
<dbReference type="HAMAP" id="MF_01909">
    <property type="entry name" value="TFE_arch"/>
    <property type="match status" value="1"/>
</dbReference>
<dbReference type="PANTHER" id="PTHR13097:SF7">
    <property type="entry name" value="GENERAL TRANSCRIPTION FACTOR IIE SUBUNIT 1"/>
    <property type="match status" value="1"/>
</dbReference>
<organism evidence="7 8">
    <name type="scientific">Metallosphaera yellowstonensis MK1</name>
    <dbReference type="NCBI Taxonomy" id="671065"/>
    <lineage>
        <taxon>Archaea</taxon>
        <taxon>Thermoproteota</taxon>
        <taxon>Thermoprotei</taxon>
        <taxon>Sulfolobales</taxon>
        <taxon>Sulfolobaceae</taxon>
        <taxon>Metallosphaera</taxon>
    </lineage>
</organism>
<dbReference type="OrthoDB" id="5935at2157"/>
<evidence type="ECO:0000256" key="4">
    <source>
        <dbReference type="HAMAP-Rule" id="MF_01909"/>
    </source>
</evidence>
<dbReference type="eggNOG" id="arCOG04270">
    <property type="taxonomic scope" value="Archaea"/>
</dbReference>
<dbReference type="HOGENOM" id="CLU_100097_0_0_2"/>
<dbReference type="Gene3D" id="1.10.10.10">
    <property type="entry name" value="Winged helix-like DNA-binding domain superfamily/Winged helix DNA-binding domain"/>
    <property type="match status" value="1"/>
</dbReference>
<keyword evidence="1 4" id="KW-0805">Transcription regulation</keyword>
<dbReference type="InterPro" id="IPR002853">
    <property type="entry name" value="TFIIE_asu"/>
</dbReference>
<feature type="domain" description="HTH TFE/IIEalpha-type" evidence="6">
    <location>
        <begin position="5"/>
        <end position="89"/>
    </location>
</feature>
<evidence type="ECO:0000256" key="1">
    <source>
        <dbReference type="ARBA" id="ARBA00023015"/>
    </source>
</evidence>
<dbReference type="SUPFAM" id="SSF46785">
    <property type="entry name" value="Winged helix' DNA-binding domain"/>
    <property type="match status" value="1"/>
</dbReference>
<dbReference type="SMART" id="SM00531">
    <property type="entry name" value="TFIIE"/>
    <property type="match status" value="1"/>
</dbReference>
<dbReference type="PANTHER" id="PTHR13097">
    <property type="entry name" value="TRANSCRIPTION INITIATION FACTOR IIE, ALPHA SUBUNIT"/>
    <property type="match status" value="1"/>
</dbReference>
<evidence type="ECO:0000259" key="6">
    <source>
        <dbReference type="PROSITE" id="PS51344"/>
    </source>
</evidence>
<dbReference type="Pfam" id="PF02002">
    <property type="entry name" value="TFIIE_alpha"/>
    <property type="match status" value="1"/>
</dbReference>
<dbReference type="GO" id="GO:0006355">
    <property type="term" value="P:regulation of DNA-templated transcription"/>
    <property type="evidence" value="ECO:0007669"/>
    <property type="project" value="UniProtKB-UniRule"/>
</dbReference>
<comment type="subunit">
    <text evidence="4">Monomer. Interaction with RNA polymerase subunits RpoF and RpoE is necessary for Tfe stimulatory transcription activity. Able to interact with Tbp and RNA polymerase in the absence of DNA promoter. Interacts both with the preinitiation and elongation complexes.</text>
</comment>
<dbReference type="InterPro" id="IPR024550">
    <property type="entry name" value="TFIIEa/SarR/Rpc3_HTH_dom"/>
</dbReference>
<dbReference type="Proteomes" id="UP000003980">
    <property type="component" value="Unassembled WGS sequence"/>
</dbReference>
<dbReference type="AlphaFoldDB" id="H2C6P3"/>
<evidence type="ECO:0000256" key="3">
    <source>
        <dbReference type="ARBA" id="ARBA00023163"/>
    </source>
</evidence>
<comment type="similarity">
    <text evidence="4">Belongs to the TFE family.</text>
</comment>
<dbReference type="GO" id="GO:0006367">
    <property type="term" value="P:transcription initiation at RNA polymerase II promoter"/>
    <property type="evidence" value="ECO:0007669"/>
    <property type="project" value="InterPro"/>
</dbReference>
<proteinExistence type="inferred from homology"/>
<dbReference type="RefSeq" id="WP_009073560.1">
    <property type="nucleotide sequence ID" value="NZ_JH597768.1"/>
</dbReference>
<keyword evidence="8" id="KW-1185">Reference proteome</keyword>
<protein>
    <recommendedName>
        <fullName evidence="4 5">Transcription factor E</fullName>
        <shortName evidence="4">TFE</shortName>
    </recommendedName>
    <alternativeName>
        <fullName evidence="4">TFIIE subunit alpha homolog</fullName>
    </alternativeName>
    <alternativeName>
        <fullName evidence="4">Transcription initiation factor TFIIE</fullName>
    </alternativeName>
</protein>
<dbReference type="InterPro" id="IPR017919">
    <property type="entry name" value="TFIIE/TFIIEa_HTH"/>
</dbReference>
<dbReference type="EMBL" id="JH597768">
    <property type="protein sequence ID" value="EHP69470.1"/>
    <property type="molecule type" value="Genomic_DNA"/>
</dbReference>
<accession>H2C6P3</accession>
<dbReference type="NCBIfam" id="TIGR00373">
    <property type="entry name" value="transcription factor E"/>
    <property type="match status" value="1"/>
</dbReference>
<comment type="domain">
    <text evidence="4">The winged helix domain is involved in binding to DNA in the preinitiation complex.</text>
</comment>